<name>A7SBI1_NEMVE</name>
<evidence type="ECO:0008006" key="4">
    <source>
        <dbReference type="Google" id="ProtNLM"/>
    </source>
</evidence>
<sequence>MAADSKGKAKTFGGSKWRKLTNISGVGSKEKGQGFAHFRKQKALREYKKLLKKTRHEKPMLVLNTLEDDIQSNLTEPIVHRGSSDATDRLQETKQQTAQPKQNVSKNIGRAPKIEKRKTCSKYHDAQEKFKRQKIENEQLKKEKEKEKEKKIAELQESLKRRRETHKQLTKRTQRGQPVMANQISHLLQKIQSHS</sequence>
<dbReference type="PANTHER" id="PTHR15657:SF1">
    <property type="entry name" value="THYROID TRANSCRIPTION FACTOR 1-ASSOCIATED PROTEIN 26"/>
    <property type="match status" value="1"/>
</dbReference>
<dbReference type="EMBL" id="DS469616">
    <property type="protein sequence ID" value="EDO38948.1"/>
    <property type="molecule type" value="Genomic_DNA"/>
</dbReference>
<evidence type="ECO:0000313" key="3">
    <source>
        <dbReference type="Proteomes" id="UP000001593"/>
    </source>
</evidence>
<dbReference type="HOGENOM" id="CLU_1397861_0_0_1"/>
<evidence type="ECO:0000313" key="2">
    <source>
        <dbReference type="EMBL" id="EDO38948.1"/>
    </source>
</evidence>
<dbReference type="Pfam" id="PF08524">
    <property type="entry name" value="rRNA_processing"/>
    <property type="match status" value="1"/>
</dbReference>
<accession>A7SBI1</accession>
<proteinExistence type="predicted"/>
<feature type="region of interest" description="Disordered" evidence="1">
    <location>
        <begin position="74"/>
        <end position="126"/>
    </location>
</feature>
<dbReference type="PANTHER" id="PTHR15657">
    <property type="entry name" value="THYROID TRANSCRIPTION FACTOR 1-ASSOCIATED PROTEIN 26"/>
    <property type="match status" value="1"/>
</dbReference>
<dbReference type="STRING" id="45351.A7SBI1"/>
<reference evidence="2 3" key="1">
    <citation type="journal article" date="2007" name="Science">
        <title>Sea anemone genome reveals ancestral eumetazoan gene repertoire and genomic organization.</title>
        <authorList>
            <person name="Putnam N.H."/>
            <person name="Srivastava M."/>
            <person name="Hellsten U."/>
            <person name="Dirks B."/>
            <person name="Chapman J."/>
            <person name="Salamov A."/>
            <person name="Terry A."/>
            <person name="Shapiro H."/>
            <person name="Lindquist E."/>
            <person name="Kapitonov V.V."/>
            <person name="Jurka J."/>
            <person name="Genikhovich G."/>
            <person name="Grigoriev I.V."/>
            <person name="Lucas S.M."/>
            <person name="Steele R.E."/>
            <person name="Finnerty J.R."/>
            <person name="Technau U."/>
            <person name="Martindale M.Q."/>
            <person name="Rokhsar D.S."/>
        </authorList>
    </citation>
    <scope>NUCLEOTIDE SEQUENCE [LARGE SCALE GENOMIC DNA]</scope>
    <source>
        <strain evidence="3">CH2 X CH6</strain>
    </source>
</reference>
<dbReference type="eggNOG" id="KOG4819">
    <property type="taxonomic scope" value="Eukaryota"/>
</dbReference>
<keyword evidence="3" id="KW-1185">Reference proteome</keyword>
<protein>
    <recommendedName>
        <fullName evidence="4">rRNA-processing protein FYV7</fullName>
    </recommendedName>
</protein>
<feature type="compositionally biased region" description="Basic and acidic residues" evidence="1">
    <location>
        <begin position="78"/>
        <end position="92"/>
    </location>
</feature>
<dbReference type="PRINTS" id="PR01854">
    <property type="entry name" value="BR22PROTEIN"/>
</dbReference>
<feature type="compositionally biased region" description="Basic and acidic residues" evidence="1">
    <location>
        <begin position="112"/>
        <end position="126"/>
    </location>
</feature>
<dbReference type="InParanoid" id="A7SBI1"/>
<evidence type="ECO:0000256" key="1">
    <source>
        <dbReference type="SAM" id="MobiDB-lite"/>
    </source>
</evidence>
<dbReference type="InterPro" id="IPR013730">
    <property type="entry name" value="Fyv7/TAP26"/>
</dbReference>
<dbReference type="KEGG" id="nve:5510556"/>
<dbReference type="AlphaFoldDB" id="A7SBI1"/>
<feature type="compositionally biased region" description="Polar residues" evidence="1">
    <location>
        <begin position="93"/>
        <end position="106"/>
    </location>
</feature>
<dbReference type="OMA" id="TDRYPDH"/>
<organism evidence="2 3">
    <name type="scientific">Nematostella vectensis</name>
    <name type="common">Starlet sea anemone</name>
    <dbReference type="NCBI Taxonomy" id="45351"/>
    <lineage>
        <taxon>Eukaryota</taxon>
        <taxon>Metazoa</taxon>
        <taxon>Cnidaria</taxon>
        <taxon>Anthozoa</taxon>
        <taxon>Hexacorallia</taxon>
        <taxon>Actiniaria</taxon>
        <taxon>Edwardsiidae</taxon>
        <taxon>Nematostella</taxon>
    </lineage>
</organism>
<dbReference type="Proteomes" id="UP000001593">
    <property type="component" value="Unassembled WGS sequence"/>
</dbReference>
<gene>
    <name evidence="2" type="ORF">NEMVEDRAFT_v1g244136</name>
</gene>